<keyword evidence="2" id="KW-1185">Reference proteome</keyword>
<reference evidence="1" key="1">
    <citation type="submission" date="2021-02" db="EMBL/GenBank/DDBJ databases">
        <title>First Annotated Genome of the Yellow-green Alga Tribonema minus.</title>
        <authorList>
            <person name="Mahan K.M."/>
        </authorList>
    </citation>
    <scope>NUCLEOTIDE SEQUENCE</scope>
    <source>
        <strain evidence="1">UTEX B ZZ1240</strain>
    </source>
</reference>
<proteinExistence type="predicted"/>
<dbReference type="Proteomes" id="UP000664859">
    <property type="component" value="Unassembled WGS sequence"/>
</dbReference>
<protein>
    <submittedName>
        <fullName evidence="1">Uncharacterized protein</fullName>
    </submittedName>
</protein>
<dbReference type="AlphaFoldDB" id="A0A835YRK9"/>
<dbReference type="EMBL" id="JAFCMP010000544">
    <property type="protein sequence ID" value="KAG5175879.1"/>
    <property type="molecule type" value="Genomic_DNA"/>
</dbReference>
<gene>
    <name evidence="1" type="ORF">JKP88DRAFT_351318</name>
</gene>
<name>A0A835YRK9_9STRA</name>
<evidence type="ECO:0000313" key="1">
    <source>
        <dbReference type="EMBL" id="KAG5175879.1"/>
    </source>
</evidence>
<organism evidence="1 2">
    <name type="scientific">Tribonema minus</name>
    <dbReference type="NCBI Taxonomy" id="303371"/>
    <lineage>
        <taxon>Eukaryota</taxon>
        <taxon>Sar</taxon>
        <taxon>Stramenopiles</taxon>
        <taxon>Ochrophyta</taxon>
        <taxon>PX clade</taxon>
        <taxon>Xanthophyceae</taxon>
        <taxon>Tribonematales</taxon>
        <taxon>Tribonemataceae</taxon>
        <taxon>Tribonema</taxon>
    </lineage>
</organism>
<sequence>MSPLVNGLPDDRQRSLTAAFAAWASTIKFEVDVTPEGKITFSFGDGIKAQQASDKLLLQQPQQRSEMSQEPPPDSISRVIDIYAKVLEEWKLARDAKELSDNQRRWPVLAEAREFLETQLTADPAKQLAAGKPALAALVKAYMLSLRPYSTWARDVDKRAWGASDDTRVVTAPSPIDLHWMRVIRPQLELKLQEGQALSQVAALREARKVLQDETKQLHKQVQEKELLLLKRKDQHGARLREEVARRREGRVAVALVPPTAALPPAALVQALVLVAAACAPLTACGRVPGDASGSLAHKFTGDGAFFASAGGAARRKHLPLLEEEEQCRVWQGNAEHLAISQLAITSEPRWVTKVVDETGLDRLPPTEFRQLSDPLLHQVIILVEQAQMEMEGPLVYRDKAYLDPWFCEELKMLQRKVYLLYLLLLVHR</sequence>
<accession>A0A835YRK9</accession>
<comment type="caution">
    <text evidence="1">The sequence shown here is derived from an EMBL/GenBank/DDBJ whole genome shotgun (WGS) entry which is preliminary data.</text>
</comment>
<evidence type="ECO:0000313" key="2">
    <source>
        <dbReference type="Proteomes" id="UP000664859"/>
    </source>
</evidence>